<sequence length="1576" mass="165520">GAADRPAHVDDAHQRACTLDVLGSDALLVDLGRLAAFVLTAWLHDEADSSSGGPPSEVFTRLDTHLLPLLGGCGLMDTPIGPFPIFDAHAAMGQAPSFDPWVDSIFTTNDDGAGPLTALWHLKALITGDESKSLFGGSCWIPLHTMVGSALGALDPSGRLAGDTSIANLTALSSVANADGVWLGLDDSTAGEYALVLRLRQGAMDLPLDLLRFAQDPSGKWSRIAQVSATGIEQLVGKDFSELLRIDQGPWRFTLLDEALGTPPWAEPAAPEWFVTIELEVGHDGSSVLAVELGPEGSPLIELRLSSTGDPIELVAPGIDAIVAMLGVPVLTALAEVIDDVIDDDGNPTGAPSFPAIVRLLEAIRGADELSFDFGPLTLTIDDEPNSVIIEPHLRLTGLQPEEGEGAIHIGGVDASVEIEVSDSSAQIKSISLKFEDLRFGELGGEEAGGLIGSLMPDLREVEGLDLGLSWTGAGDVIPSGGAVIPIQRSIGPFELSTIEFEIDRDGLDVGIDGEFSLDGLIVAPYGFGFSVPFGSGGPEFRLDGLGVHFDAGGLRLSGMFANMGGDFLGAAVLSCFDLFELAAIGGYTEIPVSPDSSDTEPSLFVFAALDAPLGGAPWCFVTGVAAGFGYNRRLPTSGKVSDNAFLRVLKGEPLDTSSAEAMRASLERLGQQFAPEKGSFWVAAGVEFLSFGLIQGKLVVALGFGNHFSFNIIGSAALGLKPLAFFELDFRVTADTEHFELVAELSRNSYLLHPDLFGVHGGFGLAVWWAGEHAGDFVLTIGGYHPGFLAPSHYPVVDRIGVKAVVYGFIHFAIDAYFAITPRVMMAGASASLWAEFMGIEAGLDVYVDVLIEWDPFYIEGRMGVSVWFYFLGRHEIGVDLTIWTPPLGGRATIDLALVSFDIEFGSKRESPGMSLPAFFTRQLDVPAEGSNSWLTLPTFSSEDIAGLLRVDVPWGRAARAGEDDPKGQEGLPGSQPIPVGPEFGVTLRSKLPSGAAPGGVEDDPLAIPPGSNHQVATQGDVDFPLCKKSNYISTLALTMQGANSAFVRRRVIVGKFPQAQFGERVDNAQADDPARYAKAIKESEEPAVLSAVAGIALDFTPVMVPANGHFVTTREEPSTPSETYPLALGRSAVKPSGGRPSAGSPVGSGSRGSNIPTTPIGDLRGKLGGLRGKVGKSPLQARTPIARKPTITRKPASLRSARTLRTLGGAASKSAAVAGAALRLWQVELPRIARPARPSGGVSSRARRIEVPSSPARGPALAAVELRVLRPKGTRAGVAANASRTVTRLPRLESTVPIAKGALRRVVKGGGGSPRPSIDVPSGKAVFVDLAQGRAARGRIVVSGTQIVRAVFLGKFGEPVGSAWVDGRGVLAIPGRASAAVMVGEGRDAPVDPRTGQAREAVGVERSSLLFAADRDTLVGHGCVLDLSERLGADVQPLDLVPGPLALRSASTLHLELPALPKAGCLVVMVSARVAKPRPLIEQIGGQSEGATLDQPTLVGAGERVALVFPVRCRGPWSFEYEAGQDWALDGIAAVPRAAAGVVERLRSTASWDLIDDRWAPPAKTASTLRLELA</sequence>
<proteinExistence type="predicted"/>
<gene>
    <name evidence="3" type="ORF">PPSIR1_09735</name>
</gene>
<feature type="non-terminal residue" evidence="3">
    <location>
        <position position="1"/>
    </location>
</feature>
<feature type="domain" description="DUF6603" evidence="2">
    <location>
        <begin position="487"/>
        <end position="916"/>
    </location>
</feature>
<accession>A6G9Q7</accession>
<dbReference type="Proteomes" id="UP000005801">
    <property type="component" value="Unassembled WGS sequence"/>
</dbReference>
<evidence type="ECO:0000313" key="4">
    <source>
        <dbReference type="Proteomes" id="UP000005801"/>
    </source>
</evidence>
<dbReference type="STRING" id="391625.PPSIR1_09735"/>
<dbReference type="EMBL" id="ABCS01000047">
    <property type="protein sequence ID" value="EDM77343.1"/>
    <property type="molecule type" value="Genomic_DNA"/>
</dbReference>
<protein>
    <recommendedName>
        <fullName evidence="2">DUF6603 domain-containing protein</fullName>
    </recommendedName>
</protein>
<keyword evidence="4" id="KW-1185">Reference proteome</keyword>
<dbReference type="eggNOG" id="COG0419">
    <property type="taxonomic scope" value="Bacteria"/>
</dbReference>
<organism evidence="3 4">
    <name type="scientific">Plesiocystis pacifica SIR-1</name>
    <dbReference type="NCBI Taxonomy" id="391625"/>
    <lineage>
        <taxon>Bacteria</taxon>
        <taxon>Pseudomonadati</taxon>
        <taxon>Myxococcota</taxon>
        <taxon>Polyangia</taxon>
        <taxon>Nannocystales</taxon>
        <taxon>Nannocystaceae</taxon>
        <taxon>Plesiocystis</taxon>
    </lineage>
</organism>
<dbReference type="Pfam" id="PF20248">
    <property type="entry name" value="DUF6603"/>
    <property type="match status" value="1"/>
</dbReference>
<feature type="region of interest" description="Disordered" evidence="1">
    <location>
        <begin position="960"/>
        <end position="1015"/>
    </location>
</feature>
<dbReference type="InterPro" id="IPR046538">
    <property type="entry name" value="DUF6603"/>
</dbReference>
<comment type="caution">
    <text evidence="3">The sequence shown here is derived from an EMBL/GenBank/DDBJ whole genome shotgun (WGS) entry which is preliminary data.</text>
</comment>
<feature type="region of interest" description="Disordered" evidence="1">
    <location>
        <begin position="1132"/>
        <end position="1178"/>
    </location>
</feature>
<evidence type="ECO:0000256" key="1">
    <source>
        <dbReference type="SAM" id="MobiDB-lite"/>
    </source>
</evidence>
<name>A6G9Q7_9BACT</name>
<evidence type="ECO:0000259" key="2">
    <source>
        <dbReference type="Pfam" id="PF20248"/>
    </source>
</evidence>
<dbReference type="RefSeq" id="WP_006973449.1">
    <property type="nucleotide sequence ID" value="NZ_ABCS01000047.1"/>
</dbReference>
<reference evidence="3 4" key="1">
    <citation type="submission" date="2007-06" db="EMBL/GenBank/DDBJ databases">
        <authorList>
            <person name="Shimkets L."/>
            <person name="Ferriera S."/>
            <person name="Johnson J."/>
            <person name="Kravitz S."/>
            <person name="Beeson K."/>
            <person name="Sutton G."/>
            <person name="Rogers Y.-H."/>
            <person name="Friedman R."/>
            <person name="Frazier M."/>
            <person name="Venter J.C."/>
        </authorList>
    </citation>
    <scope>NUCLEOTIDE SEQUENCE [LARGE SCALE GENOMIC DNA]</scope>
    <source>
        <strain evidence="3 4">SIR-1</strain>
    </source>
</reference>
<evidence type="ECO:0000313" key="3">
    <source>
        <dbReference type="EMBL" id="EDM77343.1"/>
    </source>
</evidence>